<keyword evidence="3" id="KW-1185">Reference proteome</keyword>
<accession>A0A401V285</accession>
<dbReference type="AlphaFoldDB" id="A0A401V285"/>
<evidence type="ECO:0000313" key="3">
    <source>
        <dbReference type="Proteomes" id="UP000288246"/>
    </source>
</evidence>
<comment type="caution">
    <text evidence="2">The sequence shown here is derived from an EMBL/GenBank/DDBJ whole genome shotgun (WGS) entry which is preliminary data.</text>
</comment>
<dbReference type="EMBL" id="BHYL01000224">
    <property type="protein sequence ID" value="GCD21028.1"/>
    <property type="molecule type" value="Genomic_DNA"/>
</dbReference>
<reference evidence="2 3" key="1">
    <citation type="submission" date="2018-11" db="EMBL/GenBank/DDBJ databases">
        <title>Draft genome sequence of Cellulomonas takizawaensis strain TKZ-21.</title>
        <authorList>
            <person name="Yamamura H."/>
            <person name="Hayashi T."/>
            <person name="Hamada M."/>
            <person name="Serisawa Y."/>
            <person name="Matsuyama K."/>
            <person name="Nakagawa Y."/>
            <person name="Otoguro M."/>
            <person name="Yanagida F."/>
            <person name="Hayakawa M."/>
        </authorList>
    </citation>
    <scope>NUCLEOTIDE SEQUENCE [LARGE SCALE GENOMIC DNA]</scope>
    <source>
        <strain evidence="2 3">TKZ-21</strain>
    </source>
</reference>
<gene>
    <name evidence="2" type="ORF">CTKZ_25900</name>
</gene>
<evidence type="ECO:0000256" key="1">
    <source>
        <dbReference type="SAM" id="MobiDB-lite"/>
    </source>
</evidence>
<feature type="compositionally biased region" description="Low complexity" evidence="1">
    <location>
        <begin position="134"/>
        <end position="144"/>
    </location>
</feature>
<protein>
    <submittedName>
        <fullName evidence="2">Uncharacterized protein</fullName>
    </submittedName>
</protein>
<feature type="compositionally biased region" description="Polar residues" evidence="1">
    <location>
        <begin position="1"/>
        <end position="16"/>
    </location>
</feature>
<evidence type="ECO:0000313" key="2">
    <source>
        <dbReference type="EMBL" id="GCD21028.1"/>
    </source>
</evidence>
<dbReference type="Proteomes" id="UP000288246">
    <property type="component" value="Unassembled WGS sequence"/>
</dbReference>
<sequence length="156" mass="16036">MRGHVSRSSGETTSPGRTFRPSPCTDQPRPAINRSRHVVAGPLPAPAAPQGTAPSALDARTAVPRATVSGKERDPPTEEESTMTEPDVPESRPAPSGVIPGGTPDPVRDTAPHAAPAPDDADVQDSSYIDDSTPRVVPVVGAGPAVPPPPARPVQE</sequence>
<organism evidence="2 3">
    <name type="scientific">Cellulomonas algicola</name>
    <dbReference type="NCBI Taxonomy" id="2071633"/>
    <lineage>
        <taxon>Bacteria</taxon>
        <taxon>Bacillati</taxon>
        <taxon>Actinomycetota</taxon>
        <taxon>Actinomycetes</taxon>
        <taxon>Micrococcales</taxon>
        <taxon>Cellulomonadaceae</taxon>
        <taxon>Cellulomonas</taxon>
    </lineage>
</organism>
<feature type="region of interest" description="Disordered" evidence="1">
    <location>
        <begin position="1"/>
        <end position="156"/>
    </location>
</feature>
<feature type="compositionally biased region" description="Pro residues" evidence="1">
    <location>
        <begin position="145"/>
        <end position="156"/>
    </location>
</feature>
<proteinExistence type="predicted"/>
<name>A0A401V285_9CELL</name>